<feature type="region of interest" description="Disordered" evidence="1">
    <location>
        <begin position="98"/>
        <end position="117"/>
    </location>
</feature>
<dbReference type="EMBL" id="KD275669">
    <property type="protein sequence ID" value="EMS46351.1"/>
    <property type="molecule type" value="Genomic_DNA"/>
</dbReference>
<name>M7YHT7_TRIUA</name>
<dbReference type="eggNOG" id="ENOG502R3Z1">
    <property type="taxonomic scope" value="Eukaryota"/>
</dbReference>
<dbReference type="AlphaFoldDB" id="M7YHT7"/>
<feature type="compositionally biased region" description="Low complexity" evidence="1">
    <location>
        <begin position="102"/>
        <end position="117"/>
    </location>
</feature>
<reference evidence="2" key="1">
    <citation type="journal article" date="2013" name="Nature">
        <title>Draft genome of the wheat A-genome progenitor Triticum urartu.</title>
        <authorList>
            <person name="Ling H.Q."/>
            <person name="Zhao S."/>
            <person name="Liu D."/>
            <person name="Wang J."/>
            <person name="Sun H."/>
            <person name="Zhang C."/>
            <person name="Fan H."/>
            <person name="Li D."/>
            <person name="Dong L."/>
            <person name="Tao Y."/>
            <person name="Gao C."/>
            <person name="Wu H."/>
            <person name="Li Y."/>
            <person name="Cui Y."/>
            <person name="Guo X."/>
            <person name="Zheng S."/>
            <person name="Wang B."/>
            <person name="Yu K."/>
            <person name="Liang Q."/>
            <person name="Yang W."/>
            <person name="Lou X."/>
            <person name="Chen J."/>
            <person name="Feng M."/>
            <person name="Jian J."/>
            <person name="Zhang X."/>
            <person name="Luo G."/>
            <person name="Jiang Y."/>
            <person name="Liu J."/>
            <person name="Wang Z."/>
            <person name="Sha Y."/>
            <person name="Zhang B."/>
            <person name="Wu H."/>
            <person name="Tang D."/>
            <person name="Shen Q."/>
            <person name="Xue P."/>
            <person name="Zou S."/>
            <person name="Wang X."/>
            <person name="Liu X."/>
            <person name="Wang F."/>
            <person name="Yang Y."/>
            <person name="An X."/>
            <person name="Dong Z."/>
            <person name="Zhang K."/>
            <person name="Zhang X."/>
            <person name="Luo M.C."/>
            <person name="Dvorak J."/>
            <person name="Tong Y."/>
            <person name="Wang J."/>
            <person name="Yang H."/>
            <person name="Li Z."/>
            <person name="Wang D."/>
            <person name="Zhang A."/>
            <person name="Wang J."/>
        </authorList>
    </citation>
    <scope>NUCLEOTIDE SEQUENCE</scope>
</reference>
<gene>
    <name evidence="2" type="ORF">TRIUR3_28035</name>
</gene>
<accession>M7YHT7</accession>
<proteinExistence type="predicted"/>
<feature type="region of interest" description="Disordered" evidence="1">
    <location>
        <begin position="360"/>
        <end position="397"/>
    </location>
</feature>
<feature type="compositionally biased region" description="Polar residues" evidence="1">
    <location>
        <begin position="369"/>
        <end position="384"/>
    </location>
</feature>
<dbReference type="PANTHER" id="PTHR34835:SF62">
    <property type="entry name" value="AMINOTRANSFERASE-LIKE PLANT MOBILE DOMAIN-CONTAINING PROTEIN"/>
    <property type="match status" value="1"/>
</dbReference>
<organism evidence="2">
    <name type="scientific">Triticum urartu</name>
    <name type="common">Red wild einkorn</name>
    <name type="synonym">Crithodium urartu</name>
    <dbReference type="NCBI Taxonomy" id="4572"/>
    <lineage>
        <taxon>Eukaryota</taxon>
        <taxon>Viridiplantae</taxon>
        <taxon>Streptophyta</taxon>
        <taxon>Embryophyta</taxon>
        <taxon>Tracheophyta</taxon>
        <taxon>Spermatophyta</taxon>
        <taxon>Magnoliopsida</taxon>
        <taxon>Liliopsida</taxon>
        <taxon>Poales</taxon>
        <taxon>Poaceae</taxon>
        <taxon>BOP clade</taxon>
        <taxon>Pooideae</taxon>
        <taxon>Triticodae</taxon>
        <taxon>Triticeae</taxon>
        <taxon>Triticinae</taxon>
        <taxon>Triticum</taxon>
    </lineage>
</organism>
<dbReference type="OMA" id="NELTRTW"/>
<dbReference type="PANTHER" id="PTHR34835">
    <property type="entry name" value="OS07G0283600 PROTEIN-RELATED"/>
    <property type="match status" value="1"/>
</dbReference>
<sequence>MGTPFLVPRLRRNHNEDGKLFLLLPGRRCAPVDPLSRMPLQGGDLRFPCGERFYKCVRKDGPHESIHYAQARLCPFMRTMDTYLPELTRVGLAEPQFSVDPGGSRSSSTAASGRSSRTMQLTIMSDDGVWFDVAITTPDIPVPTWDTKNFVNIFWPKLQYFVLSQYNGPSLASSDIIKTTLGMDKKGVHSLGAAEDFLKRDISESSSKLEKDCFQIAFVIFVMGHVLAPSTKHDYGSIDFWGALVDTENIGQFNWCEYVVQCMLAGVRRIKTDIRSGNMATNLVGCHLFLQIFLLDNHNLFMMNKPHSVLPRASVFDQDSFRKMIIHATDVGKSTSSYASAPIRYYSLVCYARSKHGEVEKSDSRHTAKSPQRPATSCAGSSAKSSRKDLPSPSHAPHLIHEMMPTTICMLGPSDFLNYLNRQYPHLASDEMTVLLKELNARCLSHITTTRRQIQLEMMRFADKLYGARTRICTCCTTRAHAVPPRATSATKDGGVTTPATTPFAGRRLELSPCEGITSTSKRTKTVRTHQCPSEPRMESALRHVLQTLNLFAKQNLNGISELYIDLPNDATTTIFGQRSNDLPGCKYVSRPGFETNPWCRGVVTCPPQPGVAHLIQQHLLNADGTELAGNFIVHEEPRFIRITSFVIPDQLTGNNIIGHELMSILFRRFAQIDCDAETENPFLRWRHPLEPELRTMVLLDSDFLHTVSIQKQLSADSLKYDLTSTQMLRVINLLDPLYQTNALAPPHIDQDEAAAWKLHSALFACLHEFYAGWPSVKENRRMKHEPMTDVTFSPAESGVCAIHIVRQFDGEKLKLPLTKPNISKTKNDALHECLKLQGNLSELAHKALWKALAGSDSNFDD</sequence>
<evidence type="ECO:0000313" key="2">
    <source>
        <dbReference type="EMBL" id="EMS46351.1"/>
    </source>
</evidence>
<dbReference type="STRING" id="4572.M7YHT7"/>
<protein>
    <submittedName>
        <fullName evidence="2">Uncharacterized protein</fullName>
    </submittedName>
</protein>
<evidence type="ECO:0000256" key="1">
    <source>
        <dbReference type="SAM" id="MobiDB-lite"/>
    </source>
</evidence>